<sequence>MSNSSDRILSFRDDNWPWDRINASPRTLADSGLYYLGDGDRVKCWYCGGGLQGWERNDDPWREHAKWYPSCEFLLQKKGPDFVTDIVNRFPNLQRPDLNQRDRQDHPAPNVESSPRPTTSSSVEIIDPWNERRRLDRRIEREMTSERALMVRQMGFSLDEIRTAVQRQFETRETFRNMEDMIDAILNLSVSESAPTTSRTDPPNQPSPLPRQNGVAERLSEEAREVRRLEESKLCKMCHSCDANMVFIPCGHLATCLNCGANMRTCCVCDAVVEERVRSYIV</sequence>
<dbReference type="PROSITE" id="PS01282">
    <property type="entry name" value="BIR_REPEAT_1"/>
    <property type="match status" value="1"/>
</dbReference>
<feature type="region of interest" description="Disordered" evidence="1">
    <location>
        <begin position="93"/>
        <end position="127"/>
    </location>
</feature>
<accession>A0ABP0G3C0</accession>
<dbReference type="Gene3D" id="1.10.8.10">
    <property type="entry name" value="DNA helicase RuvA subunit, C-terminal domain"/>
    <property type="match status" value="1"/>
</dbReference>
<dbReference type="Gene3D" id="1.10.1170.10">
    <property type="entry name" value="Inhibitor Of Apoptosis Protein (2mihbC-IAP-1), Chain A"/>
    <property type="match status" value="1"/>
</dbReference>
<dbReference type="Pfam" id="PF00653">
    <property type="entry name" value="BIR"/>
    <property type="match status" value="1"/>
</dbReference>
<dbReference type="Pfam" id="PF13920">
    <property type="entry name" value="zf-C3HC4_3"/>
    <property type="match status" value="1"/>
</dbReference>
<keyword evidence="3" id="KW-1185">Reference proteome</keyword>
<feature type="compositionally biased region" description="Polar residues" evidence="1">
    <location>
        <begin position="111"/>
        <end position="123"/>
    </location>
</feature>
<dbReference type="PROSITE" id="PS50143">
    <property type="entry name" value="BIR_REPEAT_2"/>
    <property type="match status" value="1"/>
</dbReference>
<feature type="compositionally biased region" description="Polar residues" evidence="1">
    <location>
        <begin position="192"/>
        <end position="202"/>
    </location>
</feature>
<evidence type="ECO:0000256" key="1">
    <source>
        <dbReference type="SAM" id="MobiDB-lite"/>
    </source>
</evidence>
<dbReference type="PANTHER" id="PTHR10044:SF139">
    <property type="entry name" value="DEATH-ASSOCIATED INHIBITOR OF APOPTOSIS 2"/>
    <property type="match status" value="1"/>
</dbReference>
<dbReference type="SUPFAM" id="SSF57924">
    <property type="entry name" value="Inhibitor of apoptosis (IAP) repeat"/>
    <property type="match status" value="1"/>
</dbReference>
<feature type="region of interest" description="Disordered" evidence="1">
    <location>
        <begin position="192"/>
        <end position="218"/>
    </location>
</feature>
<gene>
    <name evidence="2" type="ORF">CVLEPA_LOCUS18291</name>
</gene>
<dbReference type="Gene3D" id="3.30.40.10">
    <property type="entry name" value="Zinc/RING finger domain, C3HC4 (zinc finger)"/>
    <property type="match status" value="1"/>
</dbReference>
<dbReference type="InterPro" id="IPR013083">
    <property type="entry name" value="Znf_RING/FYVE/PHD"/>
</dbReference>
<name>A0ABP0G3C0_CLALP</name>
<proteinExistence type="predicted"/>
<dbReference type="CDD" id="cd00022">
    <property type="entry name" value="BIR"/>
    <property type="match status" value="1"/>
</dbReference>
<organism evidence="2 3">
    <name type="scientific">Clavelina lepadiformis</name>
    <name type="common">Light-bulb sea squirt</name>
    <name type="synonym">Ascidia lepadiformis</name>
    <dbReference type="NCBI Taxonomy" id="159417"/>
    <lineage>
        <taxon>Eukaryota</taxon>
        <taxon>Metazoa</taxon>
        <taxon>Chordata</taxon>
        <taxon>Tunicata</taxon>
        <taxon>Ascidiacea</taxon>
        <taxon>Aplousobranchia</taxon>
        <taxon>Clavelinidae</taxon>
        <taxon>Clavelina</taxon>
    </lineage>
</organism>
<evidence type="ECO:0000313" key="2">
    <source>
        <dbReference type="EMBL" id="CAK8686346.1"/>
    </source>
</evidence>
<dbReference type="PANTHER" id="PTHR10044">
    <property type="entry name" value="INHIBITOR OF APOPTOSIS"/>
    <property type="match status" value="1"/>
</dbReference>
<dbReference type="Proteomes" id="UP001642483">
    <property type="component" value="Unassembled WGS sequence"/>
</dbReference>
<reference evidence="2 3" key="1">
    <citation type="submission" date="2024-02" db="EMBL/GenBank/DDBJ databases">
        <authorList>
            <person name="Daric V."/>
            <person name="Darras S."/>
        </authorList>
    </citation>
    <scope>NUCLEOTIDE SEQUENCE [LARGE SCALE GENOMIC DNA]</scope>
</reference>
<dbReference type="EMBL" id="CAWYQH010000102">
    <property type="protein sequence ID" value="CAK8686346.1"/>
    <property type="molecule type" value="Genomic_DNA"/>
</dbReference>
<dbReference type="InterPro" id="IPR001370">
    <property type="entry name" value="BIR_rpt"/>
</dbReference>
<protein>
    <submittedName>
        <fullName evidence="2">Uncharacterized protein</fullName>
    </submittedName>
</protein>
<comment type="caution">
    <text evidence="2">The sequence shown here is derived from an EMBL/GenBank/DDBJ whole genome shotgun (WGS) entry which is preliminary data.</text>
</comment>
<evidence type="ECO:0000313" key="3">
    <source>
        <dbReference type="Proteomes" id="UP001642483"/>
    </source>
</evidence>
<dbReference type="SMART" id="SM00238">
    <property type="entry name" value="BIR"/>
    <property type="match status" value="1"/>
</dbReference>
<dbReference type="InterPro" id="IPR050784">
    <property type="entry name" value="IAP"/>
</dbReference>